<sequence length="286" mass="32839">MTERVIIDPHLHFFALNEGNYHWLKSENPPFWNDKSLIQRDFSSDDLYLDARFKLKGFVHIEAGFDNHYPCRELEYLSQSIKHIAYRAIAYLDITQPTGDFKKALANLTHYTTLAGIRDITEGEDATRLLAPNVASNLTLLASHNLIFEAQFELAQTPICHQLVQYCKTIPNLKCVINHAGLVTQETFDAWQANLAIITTVPNIWLKVSGFEMADRGYQAVWLQNIVDTLLLHFSANRLMFASNFPLCLFSKSYLKVWQDYQALSLLADTWQAMSHDTALHLYQLI</sequence>
<dbReference type="SUPFAM" id="SSF51556">
    <property type="entry name" value="Metallo-dependent hydrolases"/>
    <property type="match status" value="1"/>
</dbReference>
<organism evidence="3 4">
    <name type="scientific">Pseudoalteromonas tunicata D2</name>
    <dbReference type="NCBI Taxonomy" id="87626"/>
    <lineage>
        <taxon>Bacteria</taxon>
        <taxon>Pseudomonadati</taxon>
        <taxon>Pseudomonadota</taxon>
        <taxon>Gammaproteobacteria</taxon>
        <taxon>Alteromonadales</taxon>
        <taxon>Pseudoalteromonadaceae</taxon>
        <taxon>Pseudoalteromonas</taxon>
    </lineage>
</organism>
<dbReference type="RefSeq" id="WP_009838006.1">
    <property type="nucleotide sequence ID" value="NZ_AAOH01000003.1"/>
</dbReference>
<comment type="similarity">
    <text evidence="1">Belongs to the metallo-dependent hydrolases superfamily.</text>
</comment>
<protein>
    <recommendedName>
        <fullName evidence="2">Amidohydrolase-related domain-containing protein</fullName>
    </recommendedName>
</protein>
<proteinExistence type="inferred from homology"/>
<dbReference type="PANTHER" id="PTHR43569">
    <property type="entry name" value="AMIDOHYDROLASE"/>
    <property type="match status" value="1"/>
</dbReference>
<feature type="domain" description="Amidohydrolase-related" evidence="2">
    <location>
        <begin position="7"/>
        <end position="284"/>
    </location>
</feature>
<dbReference type="EMBL" id="AAOH01000003">
    <property type="protein sequence ID" value="EAR28744.1"/>
    <property type="molecule type" value="Genomic_DNA"/>
</dbReference>
<evidence type="ECO:0000313" key="3">
    <source>
        <dbReference type="EMBL" id="EAR28744.1"/>
    </source>
</evidence>
<dbReference type="STRING" id="87626.PTD2_06869"/>
<dbReference type="InterPro" id="IPR052350">
    <property type="entry name" value="Metallo-dep_Lactonases"/>
</dbReference>
<dbReference type="eggNOG" id="COG3618">
    <property type="taxonomic scope" value="Bacteria"/>
</dbReference>
<dbReference type="InterPro" id="IPR032466">
    <property type="entry name" value="Metal_Hydrolase"/>
</dbReference>
<dbReference type="PANTHER" id="PTHR43569:SF1">
    <property type="entry name" value="BLL3371 PROTEIN"/>
    <property type="match status" value="1"/>
</dbReference>
<dbReference type="InterPro" id="IPR006680">
    <property type="entry name" value="Amidohydro-rel"/>
</dbReference>
<comment type="caution">
    <text evidence="3">The sequence shown here is derived from an EMBL/GenBank/DDBJ whole genome shotgun (WGS) entry which is preliminary data.</text>
</comment>
<evidence type="ECO:0000259" key="2">
    <source>
        <dbReference type="Pfam" id="PF04909"/>
    </source>
</evidence>
<dbReference type="Proteomes" id="UP000006201">
    <property type="component" value="Unassembled WGS sequence"/>
</dbReference>
<dbReference type="GO" id="GO:0016787">
    <property type="term" value="F:hydrolase activity"/>
    <property type="evidence" value="ECO:0007669"/>
    <property type="project" value="InterPro"/>
</dbReference>
<dbReference type="AlphaFoldDB" id="A4C829"/>
<accession>A4C829</accession>
<gene>
    <name evidence="3" type="ORF">PTD2_06869</name>
</gene>
<reference evidence="3 4" key="1">
    <citation type="submission" date="2006-02" db="EMBL/GenBank/DDBJ databases">
        <authorList>
            <person name="Moran M.A."/>
            <person name="Kjelleberg S."/>
            <person name="Egan S."/>
            <person name="Saunders N."/>
            <person name="Thomas T."/>
            <person name="Ferriera S."/>
            <person name="Johnson J."/>
            <person name="Kravitz S."/>
            <person name="Halpern A."/>
            <person name="Remington K."/>
            <person name="Beeson K."/>
            <person name="Tran B."/>
            <person name="Rogers Y.-H."/>
            <person name="Friedman R."/>
            <person name="Venter J.C."/>
        </authorList>
    </citation>
    <scope>NUCLEOTIDE SEQUENCE [LARGE SCALE GENOMIC DNA]</scope>
    <source>
        <strain evidence="3 4">D2</strain>
    </source>
</reference>
<dbReference type="Pfam" id="PF04909">
    <property type="entry name" value="Amidohydro_2"/>
    <property type="match status" value="1"/>
</dbReference>
<dbReference type="Gene3D" id="3.20.20.140">
    <property type="entry name" value="Metal-dependent hydrolases"/>
    <property type="match status" value="1"/>
</dbReference>
<evidence type="ECO:0000256" key="1">
    <source>
        <dbReference type="ARBA" id="ARBA00038310"/>
    </source>
</evidence>
<evidence type="ECO:0000313" key="4">
    <source>
        <dbReference type="Proteomes" id="UP000006201"/>
    </source>
</evidence>
<name>A4C829_9GAMM</name>
<keyword evidence="4" id="KW-1185">Reference proteome</keyword>
<dbReference type="HOGENOM" id="CLU_044590_3_1_6"/>